<dbReference type="SMART" id="SM00671">
    <property type="entry name" value="SEL1"/>
    <property type="match status" value="7"/>
</dbReference>
<dbReference type="InterPro" id="IPR011990">
    <property type="entry name" value="TPR-like_helical_dom_sf"/>
</dbReference>
<dbReference type="SUPFAM" id="SSF81901">
    <property type="entry name" value="HCP-like"/>
    <property type="match status" value="3"/>
</dbReference>
<gene>
    <name evidence="1" type="ORF">D5281_09820</name>
</gene>
<dbReference type="InterPro" id="IPR006597">
    <property type="entry name" value="Sel1-like"/>
</dbReference>
<protein>
    <submittedName>
        <fullName evidence="1">Sel1 repeat family protein</fullName>
    </submittedName>
</protein>
<dbReference type="Proteomes" id="UP001154420">
    <property type="component" value="Unassembled WGS sequence"/>
</dbReference>
<dbReference type="PANTHER" id="PTHR11102">
    <property type="entry name" value="SEL-1-LIKE PROTEIN"/>
    <property type="match status" value="1"/>
</dbReference>
<sequence length="440" mass="49714">MERYYSDTLCQGLRLLYFQSDPSQFAEGVQLLETAVANEEPHAFYFLARCYGWGDGNVTSNEKKAKKLSKRGIELGSSLCVLGADRMDILKGDVKNAMTGTLEDAFNDVMSMAESGEPMAQYAIGLFYFWGDMLLNFQKPSREDFAKYEKENAAQALKWFRLSAAQGCLPSFRNAFNSVRNGVNGVTKDLEEALRWAETMDGKVDMRDYYHSFILEYQGLKRHADAIRWCERGVRDGVSVCIVDLGLVYLYGDRGAKEDDAKALQLFNMAADAGDAYGCYNAGRCYYNGWGCATDYNEAFRCFDQAYQRGHQAVKSYLAQCYFWGRGTLVNYEMAVRMMNRLISENQDYPKELMGYCCLYGQGISADMIRGKRLLEEAAQANNGQAWMFLGDMYDKAVGVAEDISMAVSCYQKAADKKIPGASEALGRYKKTLFGKWKRR</sequence>
<keyword evidence="2" id="KW-1185">Reference proteome</keyword>
<dbReference type="PANTHER" id="PTHR11102:SF160">
    <property type="entry name" value="ERAD-ASSOCIATED E3 UBIQUITIN-PROTEIN LIGASE COMPONENT HRD3"/>
    <property type="match status" value="1"/>
</dbReference>
<dbReference type="Gene3D" id="1.25.40.10">
    <property type="entry name" value="Tetratricopeptide repeat domain"/>
    <property type="match status" value="3"/>
</dbReference>
<name>A0A9X5BH82_9FIRM</name>
<dbReference type="OrthoDB" id="7056571at2"/>
<dbReference type="Pfam" id="PF08238">
    <property type="entry name" value="Sel1"/>
    <property type="match status" value="9"/>
</dbReference>
<reference evidence="1" key="1">
    <citation type="submission" date="2018-09" db="EMBL/GenBank/DDBJ databases">
        <title>Murine metabolic-syndrome-specific gut microbial biobank.</title>
        <authorList>
            <person name="Liu C."/>
        </authorList>
    </citation>
    <scope>NUCLEOTIDE SEQUENCE</scope>
    <source>
        <strain evidence="1">D42-62</strain>
    </source>
</reference>
<comment type="caution">
    <text evidence="1">The sequence shown here is derived from an EMBL/GenBank/DDBJ whole genome shotgun (WGS) entry which is preliminary data.</text>
</comment>
<organism evidence="1 2">
    <name type="scientific">Parablautia muri</name>
    <dbReference type="NCBI Taxonomy" id="2320879"/>
    <lineage>
        <taxon>Bacteria</taxon>
        <taxon>Bacillati</taxon>
        <taxon>Bacillota</taxon>
        <taxon>Clostridia</taxon>
        <taxon>Lachnospirales</taxon>
        <taxon>Lachnospiraceae</taxon>
        <taxon>Parablautia</taxon>
    </lineage>
</organism>
<dbReference type="EMBL" id="QZDT01000013">
    <property type="protein sequence ID" value="NBJ92887.1"/>
    <property type="molecule type" value="Genomic_DNA"/>
</dbReference>
<evidence type="ECO:0000313" key="1">
    <source>
        <dbReference type="EMBL" id="NBJ92887.1"/>
    </source>
</evidence>
<dbReference type="InterPro" id="IPR050767">
    <property type="entry name" value="Sel1_AlgK"/>
</dbReference>
<proteinExistence type="predicted"/>
<evidence type="ECO:0000313" key="2">
    <source>
        <dbReference type="Proteomes" id="UP001154420"/>
    </source>
</evidence>
<dbReference type="AlphaFoldDB" id="A0A9X5BH82"/>
<dbReference type="RefSeq" id="WP_160559968.1">
    <property type="nucleotide sequence ID" value="NZ_QZDT01000013.1"/>
</dbReference>
<accession>A0A9X5BH82</accession>